<feature type="non-terminal residue" evidence="2">
    <location>
        <position position="1"/>
    </location>
</feature>
<comment type="caution">
    <text evidence="2">The sequence shown here is derived from an EMBL/GenBank/DDBJ whole genome shotgun (WGS) entry which is preliminary data.</text>
</comment>
<name>A0AAQ4FB06_AMBAM</name>
<evidence type="ECO:0000313" key="2">
    <source>
        <dbReference type="EMBL" id="KAK8783963.1"/>
    </source>
</evidence>
<proteinExistence type="predicted"/>
<evidence type="ECO:0000256" key="1">
    <source>
        <dbReference type="SAM" id="MobiDB-lite"/>
    </source>
</evidence>
<organism evidence="2 3">
    <name type="scientific">Amblyomma americanum</name>
    <name type="common">Lone star tick</name>
    <dbReference type="NCBI Taxonomy" id="6943"/>
    <lineage>
        <taxon>Eukaryota</taxon>
        <taxon>Metazoa</taxon>
        <taxon>Ecdysozoa</taxon>
        <taxon>Arthropoda</taxon>
        <taxon>Chelicerata</taxon>
        <taxon>Arachnida</taxon>
        <taxon>Acari</taxon>
        <taxon>Parasitiformes</taxon>
        <taxon>Ixodida</taxon>
        <taxon>Ixodoidea</taxon>
        <taxon>Ixodidae</taxon>
        <taxon>Amblyomminae</taxon>
        <taxon>Amblyomma</taxon>
    </lineage>
</organism>
<feature type="compositionally biased region" description="Low complexity" evidence="1">
    <location>
        <begin position="32"/>
        <end position="41"/>
    </location>
</feature>
<reference evidence="2 3" key="1">
    <citation type="journal article" date="2023" name="Arcadia Sci">
        <title>De novo assembly of a long-read Amblyomma americanum tick genome.</title>
        <authorList>
            <person name="Chou S."/>
            <person name="Poskanzer K.E."/>
            <person name="Rollins M."/>
            <person name="Thuy-Boun P.S."/>
        </authorList>
    </citation>
    <scope>NUCLEOTIDE SEQUENCE [LARGE SCALE GENOMIC DNA]</scope>
    <source>
        <strain evidence="2">F_SG_1</strain>
        <tissue evidence="2">Salivary glands</tissue>
    </source>
</reference>
<keyword evidence="3" id="KW-1185">Reference proteome</keyword>
<dbReference type="Proteomes" id="UP001321473">
    <property type="component" value="Unassembled WGS sequence"/>
</dbReference>
<feature type="region of interest" description="Disordered" evidence="1">
    <location>
        <begin position="1"/>
        <end position="56"/>
    </location>
</feature>
<accession>A0AAQ4FB06</accession>
<dbReference type="AlphaFoldDB" id="A0AAQ4FB06"/>
<sequence length="183" mass="20097">RQEGAPHRRGTLPSDNGAVGGTAPVAQKATYASLADSDSSSPAGINRRHKTSGTAERACHNQSSWWLEAFSLRMSWSLEGRSIETWQPCCEDEEESLPSQERATSQEIELKEDIKEALKANGIYSNDKLYDTMAVLEILGVKAAQHFELLETEDLVSRGMPPETADTLLKEFGTSLLERSTQG</sequence>
<protein>
    <submittedName>
        <fullName evidence="2">Uncharacterized protein</fullName>
    </submittedName>
</protein>
<evidence type="ECO:0000313" key="3">
    <source>
        <dbReference type="Proteomes" id="UP001321473"/>
    </source>
</evidence>
<gene>
    <name evidence="2" type="ORF">V5799_009670</name>
</gene>
<dbReference type="EMBL" id="JARKHS020004974">
    <property type="protein sequence ID" value="KAK8783963.1"/>
    <property type="molecule type" value="Genomic_DNA"/>
</dbReference>